<comment type="caution">
    <text evidence="2">The sequence shown here is derived from an EMBL/GenBank/DDBJ whole genome shotgun (WGS) entry which is preliminary data.</text>
</comment>
<reference evidence="3" key="1">
    <citation type="journal article" date="2016" name="Nat. Commun.">
        <title>The Gonium pectorale genome demonstrates co-option of cell cycle regulation during the evolution of multicellularity.</title>
        <authorList>
            <person name="Hanschen E.R."/>
            <person name="Marriage T.N."/>
            <person name="Ferris P.J."/>
            <person name="Hamaji T."/>
            <person name="Toyoda A."/>
            <person name="Fujiyama A."/>
            <person name="Neme R."/>
            <person name="Noguchi H."/>
            <person name="Minakuchi Y."/>
            <person name="Suzuki M."/>
            <person name="Kawai-Toyooka H."/>
            <person name="Smith D.R."/>
            <person name="Sparks H."/>
            <person name="Anderson J."/>
            <person name="Bakaric R."/>
            <person name="Luria V."/>
            <person name="Karger A."/>
            <person name="Kirschner M.W."/>
            <person name="Durand P.M."/>
            <person name="Michod R.E."/>
            <person name="Nozaki H."/>
            <person name="Olson B.J."/>
        </authorList>
    </citation>
    <scope>NUCLEOTIDE SEQUENCE [LARGE SCALE GENOMIC DNA]</scope>
    <source>
        <strain evidence="3">NIES-2863</strain>
    </source>
</reference>
<name>A0A150G4W0_GONPE</name>
<dbReference type="AlphaFoldDB" id="A0A150G4W0"/>
<evidence type="ECO:0000313" key="3">
    <source>
        <dbReference type="Proteomes" id="UP000075714"/>
    </source>
</evidence>
<evidence type="ECO:0000313" key="2">
    <source>
        <dbReference type="EMBL" id="KXZ44916.1"/>
    </source>
</evidence>
<dbReference type="EMBL" id="LSYV01000062">
    <property type="protein sequence ID" value="KXZ44916.1"/>
    <property type="molecule type" value="Genomic_DNA"/>
</dbReference>
<accession>A0A150G4W0</accession>
<feature type="region of interest" description="Disordered" evidence="1">
    <location>
        <begin position="1"/>
        <end position="31"/>
    </location>
</feature>
<feature type="compositionally biased region" description="Basic and acidic residues" evidence="1">
    <location>
        <begin position="207"/>
        <end position="220"/>
    </location>
</feature>
<gene>
    <name evidence="2" type="ORF">GPECTOR_61g869</name>
</gene>
<feature type="region of interest" description="Disordered" evidence="1">
    <location>
        <begin position="123"/>
        <end position="147"/>
    </location>
</feature>
<proteinExistence type="predicted"/>
<evidence type="ECO:0000256" key="1">
    <source>
        <dbReference type="SAM" id="MobiDB-lite"/>
    </source>
</evidence>
<protein>
    <submittedName>
        <fullName evidence="2">Uncharacterized protein</fullName>
    </submittedName>
</protein>
<keyword evidence="3" id="KW-1185">Reference proteome</keyword>
<dbReference type="Proteomes" id="UP000075714">
    <property type="component" value="Unassembled WGS sequence"/>
</dbReference>
<feature type="region of interest" description="Disordered" evidence="1">
    <location>
        <begin position="201"/>
        <end position="243"/>
    </location>
</feature>
<organism evidence="2 3">
    <name type="scientific">Gonium pectorale</name>
    <name type="common">Green alga</name>
    <dbReference type="NCBI Taxonomy" id="33097"/>
    <lineage>
        <taxon>Eukaryota</taxon>
        <taxon>Viridiplantae</taxon>
        <taxon>Chlorophyta</taxon>
        <taxon>core chlorophytes</taxon>
        <taxon>Chlorophyceae</taxon>
        <taxon>CS clade</taxon>
        <taxon>Chlamydomonadales</taxon>
        <taxon>Volvocaceae</taxon>
        <taxon>Gonium</taxon>
    </lineage>
</organism>
<sequence>MGNKPSVAANPGKPVGRRADGPASLLASGQQADGQVSDAALEAELRAAQETALRIAAGVDLLSEELALEQKLAAIDDEALADDVAGAGAGLVGDGDDDVDLNGLDSEELAELEGELQELERQVLGQEATSSAAAPAPAAAPAATGTTAAASTAAVAAAAASAAALEAKSASTAAAAAAAASAAALEAKSATAAAAAAEVTTAPADATEDREQALAHKEVQQQEVAEGMEGDEEERPRLPVLAG</sequence>